<reference evidence="1 2" key="1">
    <citation type="journal article" date="2016" name="Nat. Commun.">
        <title>Thousands of microbial genomes shed light on interconnected biogeochemical processes in an aquifer system.</title>
        <authorList>
            <person name="Anantharaman K."/>
            <person name="Brown C.T."/>
            <person name="Hug L.A."/>
            <person name="Sharon I."/>
            <person name="Castelle C.J."/>
            <person name="Probst A.J."/>
            <person name="Thomas B.C."/>
            <person name="Singh A."/>
            <person name="Wilkins M.J."/>
            <person name="Karaoz U."/>
            <person name="Brodie E.L."/>
            <person name="Williams K.H."/>
            <person name="Hubbard S.S."/>
            <person name="Banfield J.F."/>
        </authorList>
    </citation>
    <scope>NUCLEOTIDE SEQUENCE [LARGE SCALE GENOMIC DNA]</scope>
</reference>
<proteinExistence type="predicted"/>
<dbReference type="Proteomes" id="UP000178510">
    <property type="component" value="Unassembled WGS sequence"/>
</dbReference>
<comment type="caution">
    <text evidence="1">The sequence shown here is derived from an EMBL/GenBank/DDBJ whole genome shotgun (WGS) entry which is preliminary data.</text>
</comment>
<protein>
    <submittedName>
        <fullName evidence="1">Uncharacterized protein</fullName>
    </submittedName>
</protein>
<dbReference type="AlphaFoldDB" id="A0A1G2KUT9"/>
<dbReference type="EMBL" id="MHQM01000048">
    <property type="protein sequence ID" value="OHA02402.1"/>
    <property type="molecule type" value="Genomic_DNA"/>
</dbReference>
<evidence type="ECO:0000313" key="2">
    <source>
        <dbReference type="Proteomes" id="UP000178510"/>
    </source>
</evidence>
<dbReference type="STRING" id="1802274.A3J58_01595"/>
<sequence>MGVGLTAFPVARIATGAETSVFLSCMSFSMIVAHRYSSAYPYQQLISFFNSIIMQYTFFKIKIEASFVYVLHIKCRQLVAFYCVQRGAQCKLARITRATTHQRFNIVPIYRDDM</sequence>
<evidence type="ECO:0000313" key="1">
    <source>
        <dbReference type="EMBL" id="OHA02402.1"/>
    </source>
</evidence>
<accession>A0A1G2KUT9</accession>
<name>A0A1G2KUT9_9BACT</name>
<organism evidence="1 2">
    <name type="scientific">Candidatus Sungbacteria bacterium RIFCSPHIGHO2_02_FULL_52_23</name>
    <dbReference type="NCBI Taxonomy" id="1802274"/>
    <lineage>
        <taxon>Bacteria</taxon>
        <taxon>Candidatus Sungiibacteriota</taxon>
    </lineage>
</organism>
<gene>
    <name evidence="1" type="ORF">A3J58_01595</name>
</gene>